<evidence type="ECO:0000313" key="8">
    <source>
        <dbReference type="EMBL" id="MFC4057385.1"/>
    </source>
</evidence>
<comment type="subcellular location">
    <subcellularLocation>
        <location evidence="1">Membrane</location>
        <topology evidence="1">Multi-pass membrane protein</topology>
    </subcellularLocation>
</comment>
<name>A0ABV8I2W9_9ACTN</name>
<dbReference type="Pfam" id="PF07947">
    <property type="entry name" value="YhhN"/>
    <property type="match status" value="1"/>
</dbReference>
<proteinExistence type="inferred from homology"/>
<feature type="transmembrane region" description="Helical" evidence="6">
    <location>
        <begin position="115"/>
        <end position="135"/>
    </location>
</feature>
<feature type="transmembrane region" description="Helical" evidence="6">
    <location>
        <begin position="192"/>
        <end position="213"/>
    </location>
</feature>
<dbReference type="PANTHER" id="PTHR31885">
    <property type="entry name" value="GH04784P"/>
    <property type="match status" value="1"/>
</dbReference>
<sequence>MNPSASLLPRLPSAALAAFAVCSALHLAAVAADTGLPASVTKALLMPLLAAWLLARGGPRPVVAGLLLSTGGDIALEFEGTGPFVTGMAFFAAAHVCYVVFFLRGGAVAGLRRQWIVPVAYGVVWAAMVVALWPGLGALRIPVALYSLLLTATAVTSAGYGLRAGIGGCLFLVSDALIALGLAGLPRPPVPGLWVMATYIAAQYLIASGVRAAGGGTEP</sequence>
<evidence type="ECO:0000313" key="9">
    <source>
        <dbReference type="Proteomes" id="UP001595850"/>
    </source>
</evidence>
<keyword evidence="3 6" id="KW-0812">Transmembrane</keyword>
<reference evidence="9" key="1">
    <citation type="journal article" date="2019" name="Int. J. Syst. Evol. Microbiol.">
        <title>The Global Catalogue of Microorganisms (GCM) 10K type strain sequencing project: providing services to taxonomists for standard genome sequencing and annotation.</title>
        <authorList>
            <consortium name="The Broad Institute Genomics Platform"/>
            <consortium name="The Broad Institute Genome Sequencing Center for Infectious Disease"/>
            <person name="Wu L."/>
            <person name="Ma J."/>
        </authorList>
    </citation>
    <scope>NUCLEOTIDE SEQUENCE [LARGE SCALE GENOMIC DNA]</scope>
    <source>
        <strain evidence="9">TBRC 4489</strain>
    </source>
</reference>
<evidence type="ECO:0000256" key="1">
    <source>
        <dbReference type="ARBA" id="ARBA00004141"/>
    </source>
</evidence>
<dbReference type="EMBL" id="JBHSBM010000010">
    <property type="protein sequence ID" value="MFC4057385.1"/>
    <property type="molecule type" value="Genomic_DNA"/>
</dbReference>
<keyword evidence="7" id="KW-0732">Signal</keyword>
<keyword evidence="4 6" id="KW-1133">Transmembrane helix</keyword>
<dbReference type="Proteomes" id="UP001595850">
    <property type="component" value="Unassembled WGS sequence"/>
</dbReference>
<evidence type="ECO:0000256" key="4">
    <source>
        <dbReference type="ARBA" id="ARBA00022989"/>
    </source>
</evidence>
<feature type="signal peptide" evidence="7">
    <location>
        <begin position="1"/>
        <end position="31"/>
    </location>
</feature>
<dbReference type="PANTHER" id="PTHR31885:SF6">
    <property type="entry name" value="GH04784P"/>
    <property type="match status" value="1"/>
</dbReference>
<dbReference type="InterPro" id="IPR012506">
    <property type="entry name" value="TMEM86B-like"/>
</dbReference>
<evidence type="ECO:0000256" key="3">
    <source>
        <dbReference type="ARBA" id="ARBA00022692"/>
    </source>
</evidence>
<feature type="transmembrane region" description="Helical" evidence="6">
    <location>
        <begin position="169"/>
        <end position="186"/>
    </location>
</feature>
<feature type="chain" id="PRO_5046870829" evidence="7">
    <location>
        <begin position="32"/>
        <end position="219"/>
    </location>
</feature>
<comment type="similarity">
    <text evidence="2">Belongs to the TMEM86 family.</text>
</comment>
<keyword evidence="9" id="KW-1185">Reference proteome</keyword>
<organism evidence="8 9">
    <name type="scientific">Planomonospora corallina</name>
    <dbReference type="NCBI Taxonomy" id="1806052"/>
    <lineage>
        <taxon>Bacteria</taxon>
        <taxon>Bacillati</taxon>
        <taxon>Actinomycetota</taxon>
        <taxon>Actinomycetes</taxon>
        <taxon>Streptosporangiales</taxon>
        <taxon>Streptosporangiaceae</taxon>
        <taxon>Planomonospora</taxon>
    </lineage>
</organism>
<protein>
    <submittedName>
        <fullName evidence="8">Lysoplasmalogenase</fullName>
    </submittedName>
</protein>
<feature type="transmembrane region" description="Helical" evidence="6">
    <location>
        <begin position="84"/>
        <end position="103"/>
    </location>
</feature>
<gene>
    <name evidence="8" type="ORF">ACFOWE_03720</name>
</gene>
<evidence type="ECO:0000256" key="2">
    <source>
        <dbReference type="ARBA" id="ARBA00007375"/>
    </source>
</evidence>
<evidence type="ECO:0000256" key="7">
    <source>
        <dbReference type="SAM" id="SignalP"/>
    </source>
</evidence>
<comment type="caution">
    <text evidence="8">The sequence shown here is derived from an EMBL/GenBank/DDBJ whole genome shotgun (WGS) entry which is preliminary data.</text>
</comment>
<accession>A0ABV8I2W9</accession>
<evidence type="ECO:0000256" key="5">
    <source>
        <dbReference type="ARBA" id="ARBA00023136"/>
    </source>
</evidence>
<dbReference type="RefSeq" id="WP_377285360.1">
    <property type="nucleotide sequence ID" value="NZ_JBHSBM010000010.1"/>
</dbReference>
<keyword evidence="5 6" id="KW-0472">Membrane</keyword>
<evidence type="ECO:0000256" key="6">
    <source>
        <dbReference type="SAM" id="Phobius"/>
    </source>
</evidence>